<dbReference type="InterPro" id="IPR012902">
    <property type="entry name" value="N_methyl_site"/>
</dbReference>
<gene>
    <name evidence="4" type="ORF">SDC9_80946</name>
</gene>
<name>A0A644Z8S5_9ZZZZ</name>
<reference evidence="4" key="1">
    <citation type="submission" date="2019-08" db="EMBL/GenBank/DDBJ databases">
        <authorList>
            <person name="Kucharzyk K."/>
            <person name="Murdoch R.W."/>
            <person name="Higgins S."/>
            <person name="Loffler F."/>
        </authorList>
    </citation>
    <scope>NUCLEOTIDE SEQUENCE</scope>
</reference>
<proteinExistence type="predicted"/>
<accession>A0A644Z8S5</accession>
<dbReference type="NCBIfam" id="TIGR02532">
    <property type="entry name" value="IV_pilin_GFxxxE"/>
    <property type="match status" value="1"/>
</dbReference>
<dbReference type="EMBL" id="VSSQ01006951">
    <property type="protein sequence ID" value="MPM34364.1"/>
    <property type="molecule type" value="Genomic_DNA"/>
</dbReference>
<keyword evidence="2" id="KW-1133">Transmembrane helix</keyword>
<dbReference type="InterPro" id="IPR000983">
    <property type="entry name" value="Bac_GSPG_pilin"/>
</dbReference>
<dbReference type="SUPFAM" id="SSF54523">
    <property type="entry name" value="Pili subunits"/>
    <property type="match status" value="1"/>
</dbReference>
<dbReference type="PRINTS" id="PR00813">
    <property type="entry name" value="BCTERIALGSPG"/>
</dbReference>
<dbReference type="PANTHER" id="PTHR30093">
    <property type="entry name" value="GENERAL SECRETION PATHWAY PROTEIN G"/>
    <property type="match status" value="1"/>
</dbReference>
<dbReference type="Gene3D" id="3.30.700.10">
    <property type="entry name" value="Glycoprotein, Type 4 Pilin"/>
    <property type="match status" value="1"/>
</dbReference>
<dbReference type="InterPro" id="IPR045584">
    <property type="entry name" value="Pilin-like"/>
</dbReference>
<evidence type="ECO:0000259" key="3">
    <source>
        <dbReference type="Pfam" id="PF07596"/>
    </source>
</evidence>
<keyword evidence="2" id="KW-0472">Membrane</keyword>
<comment type="caution">
    <text evidence="4">The sequence shown here is derived from an EMBL/GenBank/DDBJ whole genome shotgun (WGS) entry which is preliminary data.</text>
</comment>
<dbReference type="InterPro" id="IPR011453">
    <property type="entry name" value="DUF1559"/>
</dbReference>
<dbReference type="PANTHER" id="PTHR30093:SF2">
    <property type="entry name" value="TYPE II SECRETION SYSTEM PROTEIN H"/>
    <property type="match status" value="1"/>
</dbReference>
<evidence type="ECO:0000313" key="4">
    <source>
        <dbReference type="EMBL" id="MPM34364.1"/>
    </source>
</evidence>
<sequence>MSTFSDSRRGAVFRRRHPHSMAFTLIELLVVIAIIAILAAMLLPALSSARVSARAASCTANIRQLGLALAMYTSANRDYLIPAYLNDDSHSWCGTRKGDRFEPVGGLMDYLADSGGDKECPELRDQLDPDDPYNKGNGGYGYNVNALGGADKADYSHWPNVIYPSANLAAVANPGETAAFGDSIMVQASGIFTEMYSITEPADGKYGPTSPDIHFRHGGYAAICWTDGHATRELFSFTRTHYTGVSQAQCAAWKVGWFGSEADGNRYFDLE</sequence>
<dbReference type="Pfam" id="PF07963">
    <property type="entry name" value="N_methyl"/>
    <property type="match status" value="1"/>
</dbReference>
<feature type="domain" description="DUF1559" evidence="3">
    <location>
        <begin position="48"/>
        <end position="84"/>
    </location>
</feature>
<organism evidence="4">
    <name type="scientific">bioreactor metagenome</name>
    <dbReference type="NCBI Taxonomy" id="1076179"/>
    <lineage>
        <taxon>unclassified sequences</taxon>
        <taxon>metagenomes</taxon>
        <taxon>ecological metagenomes</taxon>
    </lineage>
</organism>
<protein>
    <recommendedName>
        <fullName evidence="3">DUF1559 domain-containing protein</fullName>
    </recommendedName>
</protein>
<keyword evidence="2" id="KW-0812">Transmembrane</keyword>
<dbReference type="Pfam" id="PF07596">
    <property type="entry name" value="SBP_bac_10"/>
    <property type="match status" value="1"/>
</dbReference>
<feature type="transmembrane region" description="Helical" evidence="2">
    <location>
        <begin position="21"/>
        <end position="43"/>
    </location>
</feature>
<dbReference type="AlphaFoldDB" id="A0A644Z8S5"/>
<evidence type="ECO:0000256" key="1">
    <source>
        <dbReference type="ARBA" id="ARBA00022481"/>
    </source>
</evidence>
<dbReference type="GO" id="GO:0015628">
    <property type="term" value="P:protein secretion by the type II secretion system"/>
    <property type="evidence" value="ECO:0007669"/>
    <property type="project" value="InterPro"/>
</dbReference>
<dbReference type="GO" id="GO:0015627">
    <property type="term" value="C:type II protein secretion system complex"/>
    <property type="evidence" value="ECO:0007669"/>
    <property type="project" value="InterPro"/>
</dbReference>
<keyword evidence="1" id="KW-0488">Methylation</keyword>
<evidence type="ECO:0000256" key="2">
    <source>
        <dbReference type="SAM" id="Phobius"/>
    </source>
</evidence>